<evidence type="ECO:0000313" key="2">
    <source>
        <dbReference type="Proteomes" id="UP000030636"/>
    </source>
</evidence>
<proteinExistence type="predicted"/>
<dbReference type="Proteomes" id="UP000030636">
    <property type="component" value="Chromosome"/>
</dbReference>
<organism evidence="1 2">
    <name type="scientific">Bifidobacterium pseudolongum PV8-2</name>
    <dbReference type="NCBI Taxonomy" id="1447715"/>
    <lineage>
        <taxon>Bacteria</taxon>
        <taxon>Bacillati</taxon>
        <taxon>Actinomycetota</taxon>
        <taxon>Actinomycetes</taxon>
        <taxon>Bifidobacteriales</taxon>
        <taxon>Bifidobacteriaceae</taxon>
        <taxon>Bifidobacterium</taxon>
    </lineage>
</organism>
<dbReference type="HOGENOM" id="CLU_2858747_0_0_11"/>
<dbReference type="AlphaFoldDB" id="A0A0A7I9Q3"/>
<dbReference type="KEGG" id="bpsp:AH67_00955"/>
<gene>
    <name evidence="1" type="ORF">AH67_00955</name>
</gene>
<dbReference type="EMBL" id="CP007457">
    <property type="protein sequence ID" value="AIZ16993.1"/>
    <property type="molecule type" value="Genomic_DNA"/>
</dbReference>
<reference evidence="1 2" key="1">
    <citation type="journal article" date="2015" name="Genome Announc.">
        <title>Bifidobacterium pseudolongum Strain PV8-2, Isolated from a Stool Sample of an Anemic Kenyan Infant.</title>
        <authorList>
            <person name="Vazquez-Gutierrez P."/>
            <person name="Lacroix C."/>
            <person name="Chassard C."/>
            <person name="Klumpp J."/>
            <person name="Stevens M.J."/>
            <person name="Jans C."/>
        </authorList>
    </citation>
    <scope>NUCLEOTIDE SEQUENCE [LARGE SCALE GENOMIC DNA]</scope>
    <source>
        <strain evidence="1 2">PV8-2</strain>
    </source>
</reference>
<protein>
    <submittedName>
        <fullName evidence="1">Uncharacterized protein</fullName>
    </submittedName>
</protein>
<evidence type="ECO:0000313" key="1">
    <source>
        <dbReference type="EMBL" id="AIZ16993.1"/>
    </source>
</evidence>
<name>A0A0A7I9Q3_9BIFI</name>
<dbReference type="STRING" id="1447715.AH67_00955"/>
<keyword evidence="2" id="KW-1185">Reference proteome</keyword>
<accession>A0A0A7I9Q3</accession>
<sequence>MLYMQGLFVMRCRMIVVWRWLKIAVLPPAVVAIGVVTSLDSPFSSLFISINDHNGENGDENGES</sequence>